<organism evidence="2 3">
    <name type="scientific">Pocillopora meandrina</name>
    <dbReference type="NCBI Taxonomy" id="46732"/>
    <lineage>
        <taxon>Eukaryota</taxon>
        <taxon>Metazoa</taxon>
        <taxon>Cnidaria</taxon>
        <taxon>Anthozoa</taxon>
        <taxon>Hexacorallia</taxon>
        <taxon>Scleractinia</taxon>
        <taxon>Astrocoeniina</taxon>
        <taxon>Pocilloporidae</taxon>
        <taxon>Pocillopora</taxon>
    </lineage>
</organism>
<keyword evidence="1" id="KW-0812">Transmembrane</keyword>
<keyword evidence="3" id="KW-1185">Reference proteome</keyword>
<evidence type="ECO:0000313" key="2">
    <source>
        <dbReference type="EMBL" id="CAH3109307.1"/>
    </source>
</evidence>
<evidence type="ECO:0000256" key="1">
    <source>
        <dbReference type="SAM" id="Phobius"/>
    </source>
</evidence>
<feature type="transmembrane region" description="Helical" evidence="1">
    <location>
        <begin position="104"/>
        <end position="128"/>
    </location>
</feature>
<keyword evidence="1" id="KW-0472">Membrane</keyword>
<dbReference type="EMBL" id="CALNXJ010000011">
    <property type="protein sequence ID" value="CAH3109307.1"/>
    <property type="molecule type" value="Genomic_DNA"/>
</dbReference>
<sequence length="140" mass="15199">MSNNPQAVVAVKEEHVIIDGVRLKKTIAVVATEQGILAREVIEASEVNLPRRAPPVVQARTPPPLPPPVAVVVNSPPPSKDSCVDFCFKCESGYSWYDLQGKGLFIVLLLLVGYLIFGTIALACFLLYCLCGCLESDRDD</sequence>
<gene>
    <name evidence="2" type="ORF">PMEA_00002920</name>
</gene>
<protein>
    <submittedName>
        <fullName evidence="2">Uncharacterized protein</fullName>
    </submittedName>
</protein>
<proteinExistence type="predicted"/>
<comment type="caution">
    <text evidence="2">The sequence shown here is derived from an EMBL/GenBank/DDBJ whole genome shotgun (WGS) entry which is preliminary data.</text>
</comment>
<reference evidence="2 3" key="1">
    <citation type="submission" date="2022-05" db="EMBL/GenBank/DDBJ databases">
        <authorList>
            <consortium name="Genoscope - CEA"/>
            <person name="William W."/>
        </authorList>
    </citation>
    <scope>NUCLEOTIDE SEQUENCE [LARGE SCALE GENOMIC DNA]</scope>
</reference>
<dbReference type="AlphaFoldDB" id="A0AAU9WCB3"/>
<name>A0AAU9WCB3_9CNID</name>
<accession>A0AAU9WCB3</accession>
<dbReference type="Proteomes" id="UP001159428">
    <property type="component" value="Unassembled WGS sequence"/>
</dbReference>
<keyword evidence="1" id="KW-1133">Transmembrane helix</keyword>
<evidence type="ECO:0000313" key="3">
    <source>
        <dbReference type="Proteomes" id="UP001159428"/>
    </source>
</evidence>